<feature type="domain" description="G-protein coupled receptors family 1 profile" evidence="10">
    <location>
        <begin position="55"/>
        <end position="309"/>
    </location>
</feature>
<dbReference type="InterPro" id="IPR017452">
    <property type="entry name" value="GPCR_Rhodpsn_7TM"/>
</dbReference>
<keyword evidence="7" id="KW-0675">Receptor</keyword>
<dbReference type="Proteomes" id="UP001209878">
    <property type="component" value="Unassembled WGS sequence"/>
</dbReference>
<comment type="subcellular location">
    <subcellularLocation>
        <location evidence="1">Cell membrane</location>
        <topology evidence="1">Multi-pass membrane protein</topology>
    </subcellularLocation>
</comment>
<feature type="transmembrane region" description="Helical" evidence="9">
    <location>
        <begin position="73"/>
        <end position="92"/>
    </location>
</feature>
<keyword evidence="8" id="KW-0807">Transducer</keyword>
<feature type="transmembrane region" description="Helical" evidence="9">
    <location>
        <begin position="104"/>
        <end position="125"/>
    </location>
</feature>
<protein>
    <recommendedName>
        <fullName evidence="10">G-protein coupled receptors family 1 profile domain-containing protein</fullName>
    </recommendedName>
</protein>
<evidence type="ECO:0000259" key="10">
    <source>
        <dbReference type="PROSITE" id="PS50262"/>
    </source>
</evidence>
<evidence type="ECO:0000256" key="4">
    <source>
        <dbReference type="ARBA" id="ARBA00022989"/>
    </source>
</evidence>
<dbReference type="EMBL" id="JAODUO010000546">
    <property type="protein sequence ID" value="KAK2178369.1"/>
    <property type="molecule type" value="Genomic_DNA"/>
</dbReference>
<feature type="transmembrane region" description="Helical" evidence="9">
    <location>
        <begin position="43"/>
        <end position="66"/>
    </location>
</feature>
<dbReference type="InterPro" id="IPR000276">
    <property type="entry name" value="GPCR_Rhodpsn"/>
</dbReference>
<organism evidence="11 12">
    <name type="scientific">Ridgeia piscesae</name>
    <name type="common">Tubeworm</name>
    <dbReference type="NCBI Taxonomy" id="27915"/>
    <lineage>
        <taxon>Eukaryota</taxon>
        <taxon>Metazoa</taxon>
        <taxon>Spiralia</taxon>
        <taxon>Lophotrochozoa</taxon>
        <taxon>Annelida</taxon>
        <taxon>Polychaeta</taxon>
        <taxon>Sedentaria</taxon>
        <taxon>Canalipalpata</taxon>
        <taxon>Sabellida</taxon>
        <taxon>Siboglinidae</taxon>
        <taxon>Ridgeia</taxon>
    </lineage>
</organism>
<dbReference type="PROSITE" id="PS50262">
    <property type="entry name" value="G_PROTEIN_RECEP_F1_2"/>
    <property type="match status" value="1"/>
</dbReference>
<evidence type="ECO:0000256" key="5">
    <source>
        <dbReference type="ARBA" id="ARBA00023040"/>
    </source>
</evidence>
<feature type="transmembrane region" description="Helical" evidence="9">
    <location>
        <begin position="173"/>
        <end position="196"/>
    </location>
</feature>
<dbReference type="CDD" id="cd00637">
    <property type="entry name" value="7tm_classA_rhodopsin-like"/>
    <property type="match status" value="1"/>
</dbReference>
<evidence type="ECO:0000256" key="2">
    <source>
        <dbReference type="ARBA" id="ARBA00022475"/>
    </source>
</evidence>
<dbReference type="GO" id="GO:0008528">
    <property type="term" value="F:G protein-coupled peptide receptor activity"/>
    <property type="evidence" value="ECO:0007669"/>
    <property type="project" value="TreeGrafter"/>
</dbReference>
<keyword evidence="3 9" id="KW-0812">Transmembrane</keyword>
<dbReference type="SUPFAM" id="SSF81321">
    <property type="entry name" value="Family A G protein-coupled receptor-like"/>
    <property type="match status" value="1"/>
</dbReference>
<keyword evidence="5" id="KW-0297">G-protein coupled receptor</keyword>
<sequence length="342" mass="37882">MDSLITPSVSGQVFNESVQRHVSNDSTIDHVNDHIIRVPIENVAVSLVCVLGIPGNILVIAVYSWNMATSTRVYMLALAIADLQVCLIGVFLTTVKFTIISLEITVFFVHTSVIFSALLLSFVSMERLLAMRRPHSFSLSPRRAKVALVVIAVMAAICSMVLTVGRINSYNLLIHVFTPFVTMTSVVVMIGCYSIMAMTMLMRAAHRNVVVARVTPLPGPSSDHKRTFELANVAPQSALTSNKICPQSVAKATTAKQAKVYKSVSLLFIISIVFLACWIPQWLFDIGVHIKSYLKGMFVLNSVVNPFIYSAVSAMFHHDVRQFCRQTRVKLSSCCRQNTQIR</sequence>
<name>A0AAD9KVF0_RIDPI</name>
<feature type="transmembrane region" description="Helical" evidence="9">
    <location>
        <begin position="264"/>
        <end position="284"/>
    </location>
</feature>
<evidence type="ECO:0000313" key="12">
    <source>
        <dbReference type="Proteomes" id="UP001209878"/>
    </source>
</evidence>
<keyword evidence="6 9" id="KW-0472">Membrane</keyword>
<dbReference type="Pfam" id="PF00001">
    <property type="entry name" value="7tm_1"/>
    <property type="match status" value="1"/>
</dbReference>
<evidence type="ECO:0000256" key="9">
    <source>
        <dbReference type="SAM" id="Phobius"/>
    </source>
</evidence>
<dbReference type="GO" id="GO:0007218">
    <property type="term" value="P:neuropeptide signaling pathway"/>
    <property type="evidence" value="ECO:0007669"/>
    <property type="project" value="TreeGrafter"/>
</dbReference>
<proteinExistence type="predicted"/>
<evidence type="ECO:0000256" key="3">
    <source>
        <dbReference type="ARBA" id="ARBA00022692"/>
    </source>
</evidence>
<feature type="transmembrane region" description="Helical" evidence="9">
    <location>
        <begin position="296"/>
        <end position="316"/>
    </location>
</feature>
<keyword evidence="12" id="KW-1185">Reference proteome</keyword>
<feature type="transmembrane region" description="Helical" evidence="9">
    <location>
        <begin position="146"/>
        <end position="167"/>
    </location>
</feature>
<dbReference type="PANTHER" id="PTHR24230">
    <property type="entry name" value="G-PROTEIN COUPLED RECEPTOR"/>
    <property type="match status" value="1"/>
</dbReference>
<dbReference type="GO" id="GO:0005886">
    <property type="term" value="C:plasma membrane"/>
    <property type="evidence" value="ECO:0007669"/>
    <property type="project" value="UniProtKB-SubCell"/>
</dbReference>
<dbReference type="Gene3D" id="1.20.1070.10">
    <property type="entry name" value="Rhodopsin 7-helix transmembrane proteins"/>
    <property type="match status" value="1"/>
</dbReference>
<dbReference type="PANTHER" id="PTHR24230:SF158">
    <property type="entry name" value="G-PROTEIN COUPLED RECEPTORS FAMILY 1 PROFILE DOMAIN-CONTAINING PROTEIN"/>
    <property type="match status" value="1"/>
</dbReference>
<keyword evidence="4 9" id="KW-1133">Transmembrane helix</keyword>
<reference evidence="11" key="1">
    <citation type="journal article" date="2023" name="Mol. Biol. Evol.">
        <title>Third-Generation Sequencing Reveals the Adaptive Role of the Epigenome in Three Deep-Sea Polychaetes.</title>
        <authorList>
            <person name="Perez M."/>
            <person name="Aroh O."/>
            <person name="Sun Y."/>
            <person name="Lan Y."/>
            <person name="Juniper S.K."/>
            <person name="Young C.R."/>
            <person name="Angers B."/>
            <person name="Qian P.Y."/>
        </authorList>
    </citation>
    <scope>NUCLEOTIDE SEQUENCE</scope>
    <source>
        <strain evidence="11">R07B-5</strain>
    </source>
</reference>
<evidence type="ECO:0000256" key="6">
    <source>
        <dbReference type="ARBA" id="ARBA00023136"/>
    </source>
</evidence>
<dbReference type="PRINTS" id="PR00237">
    <property type="entry name" value="GPCRRHODOPSN"/>
</dbReference>
<keyword evidence="2" id="KW-1003">Cell membrane</keyword>
<accession>A0AAD9KVF0</accession>
<evidence type="ECO:0000313" key="11">
    <source>
        <dbReference type="EMBL" id="KAK2178369.1"/>
    </source>
</evidence>
<evidence type="ECO:0000256" key="8">
    <source>
        <dbReference type="ARBA" id="ARBA00023224"/>
    </source>
</evidence>
<comment type="caution">
    <text evidence="11">The sequence shown here is derived from an EMBL/GenBank/DDBJ whole genome shotgun (WGS) entry which is preliminary data.</text>
</comment>
<gene>
    <name evidence="11" type="ORF">NP493_546g03097</name>
</gene>
<evidence type="ECO:0000256" key="7">
    <source>
        <dbReference type="ARBA" id="ARBA00023170"/>
    </source>
</evidence>
<evidence type="ECO:0000256" key="1">
    <source>
        <dbReference type="ARBA" id="ARBA00004651"/>
    </source>
</evidence>
<dbReference type="AlphaFoldDB" id="A0AAD9KVF0"/>